<dbReference type="CDD" id="cd00090">
    <property type="entry name" value="HTH_ARSR"/>
    <property type="match status" value="1"/>
</dbReference>
<dbReference type="InterPro" id="IPR011991">
    <property type="entry name" value="ArsR-like_HTH"/>
</dbReference>
<dbReference type="PANTHER" id="PTHR30154">
    <property type="entry name" value="LEUCINE-RESPONSIVE REGULATORY PROTEIN"/>
    <property type="match status" value="1"/>
</dbReference>
<evidence type="ECO:0000256" key="1">
    <source>
        <dbReference type="ARBA" id="ARBA00023015"/>
    </source>
</evidence>
<dbReference type="InterPro" id="IPR036390">
    <property type="entry name" value="WH_DNA-bd_sf"/>
</dbReference>
<dbReference type="PRINTS" id="PR00033">
    <property type="entry name" value="HTHASNC"/>
</dbReference>
<dbReference type="Pfam" id="PF01037">
    <property type="entry name" value="AsnC_trans_reg"/>
    <property type="match status" value="1"/>
</dbReference>
<keyword evidence="1" id="KW-0805">Transcription regulation</keyword>
<dbReference type="SMART" id="SM00344">
    <property type="entry name" value="HTH_ASNC"/>
    <property type="match status" value="1"/>
</dbReference>
<dbReference type="Gene3D" id="3.30.70.920">
    <property type="match status" value="1"/>
</dbReference>
<dbReference type="PROSITE" id="PS50956">
    <property type="entry name" value="HTH_ASNC_2"/>
    <property type="match status" value="1"/>
</dbReference>
<sequence length="162" mass="17854">MIDDISLQILKILQEKARIPNVEVARQVGLAPSAVLERIRKLEKQGIIDGYEVRLNPEKLNRNLVAFLQISLVRPEAYEDVAAALTALPDTQEVHFVSGNDVFLVKMRSSCVAELHHTVQKQIAGLPGIARVNTRIALATHKESATIPLDAISPETRSSALF</sequence>
<gene>
    <name evidence="5" type="ORF">LZ24_01578</name>
</gene>
<dbReference type="InterPro" id="IPR000485">
    <property type="entry name" value="AsnC-type_HTH_dom"/>
</dbReference>
<dbReference type="OrthoDB" id="9800326at2"/>
<dbReference type="GO" id="GO:0043565">
    <property type="term" value="F:sequence-specific DNA binding"/>
    <property type="evidence" value="ECO:0007669"/>
    <property type="project" value="InterPro"/>
</dbReference>
<proteinExistence type="predicted"/>
<dbReference type="InterPro" id="IPR036388">
    <property type="entry name" value="WH-like_DNA-bd_sf"/>
</dbReference>
<dbReference type="GO" id="GO:0005829">
    <property type="term" value="C:cytosol"/>
    <property type="evidence" value="ECO:0007669"/>
    <property type="project" value="TreeGrafter"/>
</dbReference>
<keyword evidence="6" id="KW-1185">Reference proteome</keyword>
<keyword evidence="3" id="KW-0804">Transcription</keyword>
<dbReference type="SUPFAM" id="SSF54909">
    <property type="entry name" value="Dimeric alpha+beta barrel"/>
    <property type="match status" value="1"/>
</dbReference>
<evidence type="ECO:0000313" key="6">
    <source>
        <dbReference type="Proteomes" id="UP000318307"/>
    </source>
</evidence>
<dbReference type="GO" id="GO:0043200">
    <property type="term" value="P:response to amino acid"/>
    <property type="evidence" value="ECO:0007669"/>
    <property type="project" value="TreeGrafter"/>
</dbReference>
<dbReference type="PANTHER" id="PTHR30154:SF53">
    <property type="entry name" value="HTH-TYPE TRANSCRIPTIONAL REGULATOR LRPC"/>
    <property type="match status" value="1"/>
</dbReference>
<evidence type="ECO:0000256" key="2">
    <source>
        <dbReference type="ARBA" id="ARBA00023125"/>
    </source>
</evidence>
<dbReference type="SUPFAM" id="SSF46785">
    <property type="entry name" value="Winged helix' DNA-binding domain"/>
    <property type="match status" value="1"/>
</dbReference>
<dbReference type="GO" id="GO:0006355">
    <property type="term" value="P:regulation of DNA-templated transcription"/>
    <property type="evidence" value="ECO:0007669"/>
    <property type="project" value="UniProtKB-ARBA"/>
</dbReference>
<dbReference type="Gene3D" id="1.10.10.10">
    <property type="entry name" value="Winged helix-like DNA-binding domain superfamily/Winged helix DNA-binding domain"/>
    <property type="match status" value="1"/>
</dbReference>
<dbReference type="AlphaFoldDB" id="A0A562RVL0"/>
<evidence type="ECO:0000313" key="5">
    <source>
        <dbReference type="EMBL" id="TWI72436.1"/>
    </source>
</evidence>
<protein>
    <submittedName>
        <fullName evidence="5">AsnC family transcriptional regulator</fullName>
    </submittedName>
</protein>
<feature type="domain" description="HTH asnC-type" evidence="4">
    <location>
        <begin position="2"/>
        <end position="63"/>
    </location>
</feature>
<dbReference type="RefSeq" id="WP_144684247.1">
    <property type="nucleotide sequence ID" value="NZ_VLLC01000010.1"/>
</dbReference>
<name>A0A562RVL0_9BACT</name>
<evidence type="ECO:0000259" key="4">
    <source>
        <dbReference type="PROSITE" id="PS50956"/>
    </source>
</evidence>
<organism evidence="5 6">
    <name type="scientific">Desulfobotulus alkaliphilus</name>
    <dbReference type="NCBI Taxonomy" id="622671"/>
    <lineage>
        <taxon>Bacteria</taxon>
        <taxon>Pseudomonadati</taxon>
        <taxon>Thermodesulfobacteriota</taxon>
        <taxon>Desulfobacteria</taxon>
        <taxon>Desulfobacterales</taxon>
        <taxon>Desulfobacteraceae</taxon>
        <taxon>Desulfobotulus</taxon>
    </lineage>
</organism>
<dbReference type="EMBL" id="VLLC01000010">
    <property type="protein sequence ID" value="TWI72436.1"/>
    <property type="molecule type" value="Genomic_DNA"/>
</dbReference>
<keyword evidence="2" id="KW-0238">DNA-binding</keyword>
<comment type="caution">
    <text evidence="5">The sequence shown here is derived from an EMBL/GenBank/DDBJ whole genome shotgun (WGS) entry which is preliminary data.</text>
</comment>
<accession>A0A562RVL0</accession>
<dbReference type="Pfam" id="PF13412">
    <property type="entry name" value="HTH_24"/>
    <property type="match status" value="1"/>
</dbReference>
<dbReference type="InterPro" id="IPR011008">
    <property type="entry name" value="Dimeric_a/b-barrel"/>
</dbReference>
<dbReference type="Proteomes" id="UP000318307">
    <property type="component" value="Unassembled WGS sequence"/>
</dbReference>
<reference evidence="5 6" key="1">
    <citation type="submission" date="2019-07" db="EMBL/GenBank/DDBJ databases">
        <title>Genome sequencing of 100 strains of the haloalkaliphilic chemolithoautotrophic sulfur-oxidizing bacterium Thioalkalivibrio.</title>
        <authorList>
            <person name="Muyzer G."/>
        </authorList>
    </citation>
    <scope>NUCLEOTIDE SEQUENCE [LARGE SCALE GENOMIC DNA]</scope>
    <source>
        <strain evidence="5 6">ASO4-4</strain>
    </source>
</reference>
<dbReference type="InterPro" id="IPR019887">
    <property type="entry name" value="Tscrpt_reg_AsnC/Lrp_C"/>
</dbReference>
<evidence type="ECO:0000256" key="3">
    <source>
        <dbReference type="ARBA" id="ARBA00023163"/>
    </source>
</evidence>
<dbReference type="InterPro" id="IPR019888">
    <property type="entry name" value="Tscrpt_reg_AsnC-like"/>
</dbReference>